<dbReference type="SUPFAM" id="SSF51126">
    <property type="entry name" value="Pectin lyase-like"/>
    <property type="match status" value="1"/>
</dbReference>
<dbReference type="GO" id="GO:0016787">
    <property type="term" value="F:hydrolase activity"/>
    <property type="evidence" value="ECO:0007669"/>
    <property type="project" value="UniProtKB-KW"/>
</dbReference>
<name>A0ABS3KE66_9PROT</name>
<sequence length="780" mass="82167">MAEHIRIGDVAPRVHYAADGAQTVFIYPFPIFQPADLEVRLDGLLLAGGYTVLGAGASDGGRVVFPAPPAAGSRLALRRRLVISRNTDFQPNGVLRANTLNDDLDRQVAALQEFRDDLGNTLRANPGEVPSGLVLPDRSARANRVLGFDSLGNATAFVREEGTLKVPHRGAIPRTIADKMGEALSARDFGAMGDGINDDGPALQAAMNAAAASSRHLLIGEGSYRTTMPLLLPGAATGLTMRGTIVYAGPDGQVALTLGDGAAARNASKLYQGLRVTRATLSSWLDEGDIGILLRNLDASTVEIRQAEGFTIGVRTLGVERGFEDSTIHLGRLVDNRIGLDIRCETAAGWNNSIRYIGGHFANSSATHRSMDRFGVRFSCATDAYPRHNAHLFLGPAFELQRQGTPATVTAIPFLLAAGDERGIVARGIRMEQCSTFVAAHTGGANDCLYEVAYTGTYAFTGTGILYASTATRAGGTVIPLHQAAAAHGTPRLVAAAENLRQRAFRQTVDTADGVGFEQMAVLAGNPVSPPGNLTAAAFAGLALFNLHPDAVGIPTSRGLAFVVDCGECKEFFIAAEGTELRPVVMQFDGNENLLTETSPVLFSNMNAVYAGAPSFFWEGNANLDGLVGGLAINKLQRVTLHANARFAAIGVRGGTADALAKSLRLYCSPMHAPALVYGGSRKWGVREYTTSDGDWTLGQLEAGQTATRDVRLTGVRQGDFVQASFAKASGFQNGGVIFHASVGGAGSTDEVRVTAQNISGANITIGAGTLHLRATKPRI</sequence>
<gene>
    <name evidence="1" type="ORF">IAI60_14150</name>
</gene>
<dbReference type="Proteomes" id="UP001518990">
    <property type="component" value="Unassembled WGS sequence"/>
</dbReference>
<dbReference type="InterPro" id="IPR011050">
    <property type="entry name" value="Pectin_lyase_fold/virulence"/>
</dbReference>
<dbReference type="EMBL" id="JACTNF010000014">
    <property type="protein sequence ID" value="MBO1075754.1"/>
    <property type="molecule type" value="Genomic_DNA"/>
</dbReference>
<dbReference type="Gene3D" id="2.160.20.10">
    <property type="entry name" value="Single-stranded right-handed beta-helix, Pectin lyase-like"/>
    <property type="match status" value="1"/>
</dbReference>
<dbReference type="RefSeq" id="WP_207448166.1">
    <property type="nucleotide sequence ID" value="NZ_CP061091.1"/>
</dbReference>
<evidence type="ECO:0000313" key="2">
    <source>
        <dbReference type="Proteomes" id="UP001518990"/>
    </source>
</evidence>
<protein>
    <submittedName>
        <fullName evidence="1">Hydrolase</fullName>
    </submittedName>
</protein>
<keyword evidence="1" id="KW-0378">Hydrolase</keyword>
<comment type="caution">
    <text evidence="1">The sequence shown here is derived from an EMBL/GenBank/DDBJ whole genome shotgun (WGS) entry which is preliminary data.</text>
</comment>
<reference evidence="1 2" key="1">
    <citation type="submission" date="2020-09" db="EMBL/GenBank/DDBJ databases">
        <title>Roseomonas.</title>
        <authorList>
            <person name="Zhu W."/>
        </authorList>
    </citation>
    <scope>NUCLEOTIDE SEQUENCE [LARGE SCALE GENOMIC DNA]</scope>
    <source>
        <strain evidence="1 2">1311</strain>
    </source>
</reference>
<accession>A0ABS3KE66</accession>
<dbReference type="InterPro" id="IPR012334">
    <property type="entry name" value="Pectin_lyas_fold"/>
</dbReference>
<organism evidence="1 2">
    <name type="scientific">Roseomonas marmotae</name>
    <dbReference type="NCBI Taxonomy" id="2768161"/>
    <lineage>
        <taxon>Bacteria</taxon>
        <taxon>Pseudomonadati</taxon>
        <taxon>Pseudomonadota</taxon>
        <taxon>Alphaproteobacteria</taxon>
        <taxon>Acetobacterales</taxon>
        <taxon>Roseomonadaceae</taxon>
        <taxon>Roseomonas</taxon>
    </lineage>
</organism>
<proteinExistence type="predicted"/>
<keyword evidence="2" id="KW-1185">Reference proteome</keyword>
<evidence type="ECO:0000313" key="1">
    <source>
        <dbReference type="EMBL" id="MBO1075754.1"/>
    </source>
</evidence>